<dbReference type="Proteomes" id="UP000198583">
    <property type="component" value="Unassembled WGS sequence"/>
</dbReference>
<dbReference type="STRING" id="84724.SAMN04488564_108121"/>
<evidence type="ECO:0000313" key="4">
    <source>
        <dbReference type="Proteomes" id="UP000198583"/>
    </source>
</evidence>
<keyword evidence="2" id="KW-0472">Membrane</keyword>
<name>A0A1I6F4I6_9PSEU</name>
<keyword evidence="2" id="KW-0812">Transmembrane</keyword>
<feature type="transmembrane region" description="Helical" evidence="2">
    <location>
        <begin position="6"/>
        <end position="27"/>
    </location>
</feature>
<protein>
    <submittedName>
        <fullName evidence="3">Uncharacterized protein</fullName>
    </submittedName>
</protein>
<gene>
    <name evidence="3" type="ORF">SAMN04488564_108121</name>
</gene>
<accession>A0A1I6F4I6</accession>
<dbReference type="AlphaFoldDB" id="A0A1I6F4I6"/>
<keyword evidence="2" id="KW-1133">Transmembrane helix</keyword>
<dbReference type="EMBL" id="FOYL01000008">
    <property type="protein sequence ID" value="SFR24876.1"/>
    <property type="molecule type" value="Genomic_DNA"/>
</dbReference>
<reference evidence="4" key="1">
    <citation type="submission" date="2016-10" db="EMBL/GenBank/DDBJ databases">
        <authorList>
            <person name="Varghese N."/>
            <person name="Submissions S."/>
        </authorList>
    </citation>
    <scope>NUCLEOTIDE SEQUENCE [LARGE SCALE GENOMIC DNA]</scope>
    <source>
        <strain evidence="4">DSM 44232</strain>
    </source>
</reference>
<keyword evidence="4" id="KW-1185">Reference proteome</keyword>
<organism evidence="3 4">
    <name type="scientific">Lentzea waywayandensis</name>
    <dbReference type="NCBI Taxonomy" id="84724"/>
    <lineage>
        <taxon>Bacteria</taxon>
        <taxon>Bacillati</taxon>
        <taxon>Actinomycetota</taxon>
        <taxon>Actinomycetes</taxon>
        <taxon>Pseudonocardiales</taxon>
        <taxon>Pseudonocardiaceae</taxon>
        <taxon>Lentzea</taxon>
    </lineage>
</organism>
<sequence>MADAAYGLWPLVIPNIALFVVFAMSFFQPRTERDWRATQYDGFSSTPHESEADKECASSSRTLR</sequence>
<evidence type="ECO:0000313" key="3">
    <source>
        <dbReference type="EMBL" id="SFR24876.1"/>
    </source>
</evidence>
<evidence type="ECO:0000256" key="1">
    <source>
        <dbReference type="SAM" id="MobiDB-lite"/>
    </source>
</evidence>
<feature type="region of interest" description="Disordered" evidence="1">
    <location>
        <begin position="38"/>
        <end position="64"/>
    </location>
</feature>
<evidence type="ECO:0000256" key="2">
    <source>
        <dbReference type="SAM" id="Phobius"/>
    </source>
</evidence>
<proteinExistence type="predicted"/>